<evidence type="ECO:0000313" key="3">
    <source>
        <dbReference type="Proteomes" id="UP000694569"/>
    </source>
</evidence>
<dbReference type="OrthoDB" id="7701049at2759"/>
<dbReference type="InterPro" id="IPR043502">
    <property type="entry name" value="DNA/RNA_pol_sf"/>
</dbReference>
<dbReference type="Pfam" id="PF03372">
    <property type="entry name" value="Exo_endo_phos"/>
    <property type="match status" value="1"/>
</dbReference>
<dbReference type="PROSITE" id="PS50878">
    <property type="entry name" value="RT_POL"/>
    <property type="match status" value="1"/>
</dbReference>
<dbReference type="Pfam" id="PF00078">
    <property type="entry name" value="RVT_1"/>
    <property type="match status" value="1"/>
</dbReference>
<protein>
    <recommendedName>
        <fullName evidence="1">Reverse transcriptase domain-containing protein</fullName>
    </recommendedName>
</protein>
<evidence type="ECO:0000313" key="2">
    <source>
        <dbReference type="Ensembl" id="ENSLLEP00000016714.1"/>
    </source>
</evidence>
<dbReference type="InterPro" id="IPR005135">
    <property type="entry name" value="Endo/exonuclease/phosphatase"/>
</dbReference>
<dbReference type="SUPFAM" id="SSF56219">
    <property type="entry name" value="DNase I-like"/>
    <property type="match status" value="1"/>
</dbReference>
<dbReference type="Ensembl" id="ENSLLET00000017348.1">
    <property type="protein sequence ID" value="ENSLLEP00000016714.1"/>
    <property type="gene ID" value="ENSLLEG00000010644.1"/>
</dbReference>
<dbReference type="InterPro" id="IPR000477">
    <property type="entry name" value="RT_dom"/>
</dbReference>
<name>A0A8C5MPF1_9ANUR</name>
<dbReference type="AlphaFoldDB" id="A0A8C5MPF1"/>
<dbReference type="GeneTree" id="ENSGT00990000209892"/>
<reference evidence="2" key="2">
    <citation type="submission" date="2025-09" db="UniProtKB">
        <authorList>
            <consortium name="Ensembl"/>
        </authorList>
    </citation>
    <scope>IDENTIFICATION</scope>
</reference>
<feature type="domain" description="Reverse transcriptase" evidence="1">
    <location>
        <begin position="505"/>
        <end position="717"/>
    </location>
</feature>
<dbReference type="PANTHER" id="PTHR19446">
    <property type="entry name" value="REVERSE TRANSCRIPTASES"/>
    <property type="match status" value="1"/>
</dbReference>
<proteinExistence type="predicted"/>
<reference evidence="2" key="1">
    <citation type="submission" date="2025-08" db="UniProtKB">
        <authorList>
            <consortium name="Ensembl"/>
        </authorList>
    </citation>
    <scope>IDENTIFICATION</scope>
</reference>
<dbReference type="CDD" id="cd01650">
    <property type="entry name" value="RT_nLTR_like"/>
    <property type="match status" value="1"/>
</dbReference>
<dbReference type="Gene3D" id="3.60.10.10">
    <property type="entry name" value="Endonuclease/exonuclease/phosphatase"/>
    <property type="match status" value="1"/>
</dbReference>
<evidence type="ECO:0000259" key="1">
    <source>
        <dbReference type="PROSITE" id="PS50878"/>
    </source>
</evidence>
<sequence>MYTSGSLKLLTYNVRGLNTPQKRTKILRELRAQRAAVAFIQETHFRGDSSPTLRDHFFPTGYFSSFTGGKSRGVAILLAREVPFKEKGVQLDQNGRFLFIKGTIGDTLYTFASIYLPNKAQHRSLSTILRELSAFQEGTLVLAGDFNVALDPQLDTSTGTSSLPHTIASRMRRVLDSYRLIDVWRALHGGEREYSYFSTVHSRYSRIDYIFIPQYSFDIVRSSDIHTKTWSDHSPVSVGVLSPLCVPRERTWRLNLTLLTDSGVLASTRQLLEDYFQDNLTDEVSVPTVWEAHKAVVRGLLISKGTAAKKIRRSQMAELFTEVRRLEELHAETGDPSLYQQLLQSRTSLTNHLSADLQFMALKTNSFFALNENKPGRLLAQILKTRRTRSYIPRIRLSPTTVTSNPDLVAESFQTYFSSLYSIQDTQFSDLNQDDITTYLADKNLPRLTNTEATDLGSPIQMVELVEALKHSKPRKCPGPDGLPAEYFKLFQTELLPHMLATFNSILEDTKFHTSTVAAVISLIPKPDKDPLLPSSYRPISLLNSDVKLLARILATRLQQYLPRLINPDQVGFIPGREAKDATSRVINAVLLAKRNTASFLLLSTDAEKAFDRVLWPYLMRALQEFGLGKGFLTWISALYTSPSARVRVNGALSESFPILNGTRQGCPLSPLLFALSLEPLLASIRLNPGIEGLQGKTCCHKVSAYADDLMFLLTNP</sequence>
<dbReference type="InterPro" id="IPR036691">
    <property type="entry name" value="Endo/exonu/phosph_ase_sf"/>
</dbReference>
<keyword evidence="3" id="KW-1185">Reference proteome</keyword>
<dbReference type="Proteomes" id="UP000694569">
    <property type="component" value="Unplaced"/>
</dbReference>
<dbReference type="SUPFAM" id="SSF56672">
    <property type="entry name" value="DNA/RNA polymerases"/>
    <property type="match status" value="1"/>
</dbReference>
<dbReference type="CDD" id="cd09076">
    <property type="entry name" value="L1-EN"/>
    <property type="match status" value="1"/>
</dbReference>
<organism evidence="2 3">
    <name type="scientific">Leptobrachium leishanense</name>
    <name type="common">Leishan spiny toad</name>
    <dbReference type="NCBI Taxonomy" id="445787"/>
    <lineage>
        <taxon>Eukaryota</taxon>
        <taxon>Metazoa</taxon>
        <taxon>Chordata</taxon>
        <taxon>Craniata</taxon>
        <taxon>Vertebrata</taxon>
        <taxon>Euteleostomi</taxon>
        <taxon>Amphibia</taxon>
        <taxon>Batrachia</taxon>
        <taxon>Anura</taxon>
        <taxon>Pelobatoidea</taxon>
        <taxon>Megophryidae</taxon>
        <taxon>Leptobrachium</taxon>
    </lineage>
</organism>
<accession>A0A8C5MPF1</accession>
<dbReference type="GO" id="GO:0003824">
    <property type="term" value="F:catalytic activity"/>
    <property type="evidence" value="ECO:0007669"/>
    <property type="project" value="InterPro"/>
</dbReference>